<keyword evidence="2" id="KW-0378">Hydrolase</keyword>
<dbReference type="AlphaFoldDB" id="A0A931BVS3"/>
<organism evidence="2 3">
    <name type="scientific">Microvirga alba</name>
    <dbReference type="NCBI Taxonomy" id="2791025"/>
    <lineage>
        <taxon>Bacteria</taxon>
        <taxon>Pseudomonadati</taxon>
        <taxon>Pseudomonadota</taxon>
        <taxon>Alphaproteobacteria</taxon>
        <taxon>Hyphomicrobiales</taxon>
        <taxon>Methylobacteriaceae</taxon>
        <taxon>Microvirga</taxon>
    </lineage>
</organism>
<dbReference type="GO" id="GO:0016787">
    <property type="term" value="F:hydrolase activity"/>
    <property type="evidence" value="ECO:0007669"/>
    <property type="project" value="UniProtKB-KW"/>
</dbReference>
<reference evidence="2" key="1">
    <citation type="submission" date="2020-11" db="EMBL/GenBank/DDBJ databases">
        <authorList>
            <person name="Kim M.K."/>
        </authorList>
    </citation>
    <scope>NUCLEOTIDE SEQUENCE</scope>
    <source>
        <strain evidence="2">BT350</strain>
    </source>
</reference>
<evidence type="ECO:0000313" key="2">
    <source>
        <dbReference type="EMBL" id="MBF9234760.1"/>
    </source>
</evidence>
<proteinExistence type="predicted"/>
<name>A0A931BVS3_9HYPH</name>
<dbReference type="PANTHER" id="PTHR11614">
    <property type="entry name" value="PHOSPHOLIPASE-RELATED"/>
    <property type="match status" value="1"/>
</dbReference>
<dbReference type="SUPFAM" id="SSF53474">
    <property type="entry name" value="alpha/beta-Hydrolases"/>
    <property type="match status" value="1"/>
</dbReference>
<protein>
    <submittedName>
        <fullName evidence="2">Alpha/beta hydrolase</fullName>
    </submittedName>
</protein>
<dbReference type="InterPro" id="IPR051044">
    <property type="entry name" value="MAG_DAG_Lipase"/>
</dbReference>
<dbReference type="EMBL" id="JADQDO010000008">
    <property type="protein sequence ID" value="MBF9234760.1"/>
    <property type="molecule type" value="Genomic_DNA"/>
</dbReference>
<dbReference type="Pfam" id="PF12146">
    <property type="entry name" value="Hydrolase_4"/>
    <property type="match status" value="1"/>
</dbReference>
<keyword evidence="3" id="KW-1185">Reference proteome</keyword>
<evidence type="ECO:0000313" key="3">
    <source>
        <dbReference type="Proteomes" id="UP000599312"/>
    </source>
</evidence>
<dbReference type="Gene3D" id="3.40.50.1820">
    <property type="entry name" value="alpha/beta hydrolase"/>
    <property type="match status" value="1"/>
</dbReference>
<dbReference type="InterPro" id="IPR022742">
    <property type="entry name" value="Hydrolase_4"/>
</dbReference>
<dbReference type="InterPro" id="IPR029058">
    <property type="entry name" value="AB_hydrolase_fold"/>
</dbReference>
<sequence length="425" mass="46232">MCRLCESLLGEKRPGSASARGSRSSSACARRVSPKRFPGASALEFQVSQDNYSVASFELPYKRGVLPLFGTSLAVQFFETPDNPVPPQPTLVHVATRDGLNLRAATWMPEGSEPKGTVCILQGRAEFIEKYFEVIGELRQRGFAVVAFDWRGQGLSGRQVKNPRKGHVRRFADFRFDLEAVNDQILRPHMPQPHFALAHSMGGAIALNATCEGWFPFQRLVAVAPMISLSIIKYPRAARWVTWALKYLGFGKSFVPGGGETSIATMPFRGNRLTSDPVRYARNANAATAIRDGAIGAPTVSWLDSAFRLMKRFTDPRYGLKIRLPTLVIAAGADPVCSTPAIERFSARLKAGHAIVLPGARHEILMERDEIRELFWAAFDAFIPGSSDTVSVAAVIATGSAAEQLDRSRMDTAVAGGHDAASVGG</sequence>
<gene>
    <name evidence="2" type="ORF">I2H38_15395</name>
</gene>
<feature type="domain" description="Serine aminopeptidase S33" evidence="1">
    <location>
        <begin position="113"/>
        <end position="369"/>
    </location>
</feature>
<comment type="caution">
    <text evidence="2">The sequence shown here is derived from an EMBL/GenBank/DDBJ whole genome shotgun (WGS) entry which is preliminary data.</text>
</comment>
<accession>A0A931BVS3</accession>
<evidence type="ECO:0000259" key="1">
    <source>
        <dbReference type="Pfam" id="PF12146"/>
    </source>
</evidence>
<dbReference type="Proteomes" id="UP000599312">
    <property type="component" value="Unassembled WGS sequence"/>
</dbReference>